<dbReference type="InterPro" id="IPR003018">
    <property type="entry name" value="GAF"/>
</dbReference>
<name>A0A291LZI9_9RHOB</name>
<dbReference type="Proteomes" id="UP000219050">
    <property type="component" value="Chromosome"/>
</dbReference>
<dbReference type="Pfam" id="PF02518">
    <property type="entry name" value="HATPase_c"/>
    <property type="match status" value="1"/>
</dbReference>
<dbReference type="Pfam" id="PF07568">
    <property type="entry name" value="HisKA_2"/>
    <property type="match status" value="1"/>
</dbReference>
<dbReference type="PANTHER" id="PTHR43102:SF2">
    <property type="entry name" value="GAF DOMAIN-CONTAINING PROTEIN"/>
    <property type="match status" value="1"/>
</dbReference>
<gene>
    <name evidence="2" type="ORF">CBW24_08870</name>
</gene>
<dbReference type="SUPFAM" id="SSF55781">
    <property type="entry name" value="GAF domain-like"/>
    <property type="match status" value="1"/>
</dbReference>
<dbReference type="PANTHER" id="PTHR43102">
    <property type="entry name" value="SLR1143 PROTEIN"/>
    <property type="match status" value="1"/>
</dbReference>
<dbReference type="InterPro" id="IPR011495">
    <property type="entry name" value="Sig_transdc_His_kin_sub2_dim/P"/>
</dbReference>
<evidence type="ECO:0000313" key="2">
    <source>
        <dbReference type="EMBL" id="ATI42109.1"/>
    </source>
</evidence>
<dbReference type="Pfam" id="PF01590">
    <property type="entry name" value="GAF"/>
    <property type="match status" value="1"/>
</dbReference>
<evidence type="ECO:0000313" key="3">
    <source>
        <dbReference type="Proteomes" id="UP000219050"/>
    </source>
</evidence>
<feature type="domain" description="Histidine kinase/HSP90-like ATPase" evidence="1">
    <location>
        <begin position="265"/>
        <end position="362"/>
    </location>
</feature>
<dbReference type="SUPFAM" id="SSF55874">
    <property type="entry name" value="ATPase domain of HSP90 chaperone/DNA topoisomerase II/histidine kinase"/>
    <property type="match status" value="1"/>
</dbReference>
<dbReference type="SMART" id="SM00387">
    <property type="entry name" value="HATPase_c"/>
    <property type="match status" value="1"/>
</dbReference>
<dbReference type="EMBL" id="CP021404">
    <property type="protein sequence ID" value="ATI42109.1"/>
    <property type="molecule type" value="Genomic_DNA"/>
</dbReference>
<sequence>MLAPPHPQQTQRLASLSELQVLDTDREEEFDELVTLAAAICETPVALVSFVDADRQWFKAETGLGLRETTLDQSICAHTILEDDFLEIEDTATDPRTIDNPLVCAGPQFRFYAGAVMRGDDGLPLGSFCVLDYTPRKLTDTQRKALRALARQVTRMLELRRGVIEAETLRQEVDHRVKNSLQTVAALTRLQARAAKGEEAKALLAVVERRIGTVAALHEEMYRTGAGGRINLRTYLNNVGQLIDGARPPNIRLHIEPEPMKVTSRQASALAVIVNEFATNSFKHAFPNGEPGEIRVITELDDDGTARLVCSDNGAGLKPDSNGHNSLGLRIIDASASQIGGSAEMLDGDPGLVTRITFPLNMGS</sequence>
<dbReference type="AlphaFoldDB" id="A0A291LZI9"/>
<dbReference type="InterPro" id="IPR036890">
    <property type="entry name" value="HATPase_C_sf"/>
</dbReference>
<proteinExistence type="predicted"/>
<dbReference type="KEGG" id="cmag:CBW24_08870"/>
<evidence type="ECO:0000259" key="1">
    <source>
        <dbReference type="SMART" id="SM00387"/>
    </source>
</evidence>
<dbReference type="InterPro" id="IPR029016">
    <property type="entry name" value="GAF-like_dom_sf"/>
</dbReference>
<dbReference type="RefSeq" id="WP_097373381.1">
    <property type="nucleotide sequence ID" value="NZ_CP021404.1"/>
</dbReference>
<accession>A0A291LZI9</accession>
<dbReference type="InterPro" id="IPR003594">
    <property type="entry name" value="HATPase_dom"/>
</dbReference>
<organism evidence="2 3">
    <name type="scientific">Pacificitalea manganoxidans</name>
    <dbReference type="NCBI Taxonomy" id="1411902"/>
    <lineage>
        <taxon>Bacteria</taxon>
        <taxon>Pseudomonadati</taxon>
        <taxon>Pseudomonadota</taxon>
        <taxon>Alphaproteobacteria</taxon>
        <taxon>Rhodobacterales</taxon>
        <taxon>Paracoccaceae</taxon>
        <taxon>Pacificitalea</taxon>
    </lineage>
</organism>
<protein>
    <recommendedName>
        <fullName evidence="1">Histidine kinase/HSP90-like ATPase domain-containing protein</fullName>
    </recommendedName>
</protein>
<reference evidence="2 3" key="1">
    <citation type="submission" date="2017-05" db="EMBL/GenBank/DDBJ databases">
        <title>Comparative genomic and metabolic analysis of manganese-oxidizing mechanisms in Celeribater manganoxidans DY25T: its adaption to the environment of polymetallic nodule.</title>
        <authorList>
            <person name="Wang X."/>
        </authorList>
    </citation>
    <scope>NUCLEOTIDE SEQUENCE [LARGE SCALE GENOMIC DNA]</scope>
    <source>
        <strain evidence="2 3">DY25</strain>
    </source>
</reference>
<dbReference type="Gene3D" id="3.30.450.40">
    <property type="match status" value="1"/>
</dbReference>
<dbReference type="OrthoDB" id="9816309at2"/>
<dbReference type="Gene3D" id="3.30.565.10">
    <property type="entry name" value="Histidine kinase-like ATPase, C-terminal domain"/>
    <property type="match status" value="1"/>
</dbReference>
<keyword evidence="3" id="KW-1185">Reference proteome</keyword>